<dbReference type="Pfam" id="PF07110">
    <property type="entry name" value="EthD"/>
    <property type="match status" value="1"/>
</dbReference>
<dbReference type="AlphaFoldDB" id="A0AAN6LSW2"/>
<dbReference type="Proteomes" id="UP001280581">
    <property type="component" value="Unassembled WGS sequence"/>
</dbReference>
<comment type="caution">
    <text evidence="3">The sequence shown here is derived from an EMBL/GenBank/DDBJ whole genome shotgun (WGS) entry which is preliminary data.</text>
</comment>
<comment type="similarity">
    <text evidence="1">Belongs to the tpcK family.</text>
</comment>
<keyword evidence="4" id="KW-1185">Reference proteome</keyword>
<name>A0AAN6LSW2_9PLEO</name>
<dbReference type="Gene3D" id="3.60.110.10">
    <property type="entry name" value="Carbon-nitrogen hydrolase"/>
    <property type="match status" value="1"/>
</dbReference>
<gene>
    <name evidence="3" type="ORF">GRF29_112g1387064</name>
</gene>
<evidence type="ECO:0000256" key="1">
    <source>
        <dbReference type="ARBA" id="ARBA00005986"/>
    </source>
</evidence>
<dbReference type="GO" id="GO:0016491">
    <property type="term" value="F:oxidoreductase activity"/>
    <property type="evidence" value="ECO:0007669"/>
    <property type="project" value="InterPro"/>
</dbReference>
<evidence type="ECO:0000259" key="2">
    <source>
        <dbReference type="PROSITE" id="PS50263"/>
    </source>
</evidence>
<dbReference type="SUPFAM" id="SSF56317">
    <property type="entry name" value="Carbon-nitrogen hydrolase"/>
    <property type="match status" value="1"/>
</dbReference>
<dbReference type="Gene3D" id="3.30.70.100">
    <property type="match status" value="1"/>
</dbReference>
<dbReference type="InterPro" id="IPR009799">
    <property type="entry name" value="EthD_dom"/>
</dbReference>
<reference evidence="3 4" key="1">
    <citation type="submission" date="2021-02" db="EMBL/GenBank/DDBJ databases">
        <title>Genome assembly of Pseudopithomyces chartarum.</title>
        <authorList>
            <person name="Jauregui R."/>
            <person name="Singh J."/>
            <person name="Voisey C."/>
        </authorList>
    </citation>
    <scope>NUCLEOTIDE SEQUENCE [LARGE SCALE GENOMIC DNA]</scope>
    <source>
        <strain evidence="3 4">AGR01</strain>
    </source>
</reference>
<dbReference type="PROSITE" id="PS50263">
    <property type="entry name" value="CN_HYDROLASE"/>
    <property type="match status" value="1"/>
</dbReference>
<dbReference type="SUPFAM" id="SSF54909">
    <property type="entry name" value="Dimeric alpha+beta barrel"/>
    <property type="match status" value="1"/>
</dbReference>
<feature type="domain" description="CN hydrolase" evidence="2">
    <location>
        <begin position="137"/>
        <end position="192"/>
    </location>
</feature>
<proteinExistence type="inferred from homology"/>
<evidence type="ECO:0000313" key="3">
    <source>
        <dbReference type="EMBL" id="KAK3203457.1"/>
    </source>
</evidence>
<dbReference type="EMBL" id="WVTA01000011">
    <property type="protein sequence ID" value="KAK3203457.1"/>
    <property type="molecule type" value="Genomic_DNA"/>
</dbReference>
<accession>A0AAN6LSW2</accession>
<dbReference type="InterPro" id="IPR011008">
    <property type="entry name" value="Dimeric_a/b-barrel"/>
</dbReference>
<sequence length="192" mass="21155">MVYSVILHVPRKPGLSPEEFKHHWEKIHVPLLKQLVGHDFPLSHTRHYIERPLDSTLDRGELASSEGPNSAVAIDGVAILTFGSKEHYERFGVKLADEKKRVVYEGDLRNFVDVGAMKGMFAGETKATGRDGGVVGWRIDVILTQPQPLDPEHNFNKAATFIKSAAAQGADLAVLPGIINSKLPILTPTQNF</sequence>
<dbReference type="InterPro" id="IPR036526">
    <property type="entry name" value="C-N_Hydrolase_sf"/>
</dbReference>
<protein>
    <recommendedName>
        <fullName evidence="2">CN hydrolase domain-containing protein</fullName>
    </recommendedName>
</protein>
<dbReference type="InterPro" id="IPR003010">
    <property type="entry name" value="C-N_Hydrolase"/>
</dbReference>
<evidence type="ECO:0000313" key="4">
    <source>
        <dbReference type="Proteomes" id="UP001280581"/>
    </source>
</evidence>
<organism evidence="3 4">
    <name type="scientific">Pseudopithomyces chartarum</name>
    <dbReference type="NCBI Taxonomy" id="1892770"/>
    <lineage>
        <taxon>Eukaryota</taxon>
        <taxon>Fungi</taxon>
        <taxon>Dikarya</taxon>
        <taxon>Ascomycota</taxon>
        <taxon>Pezizomycotina</taxon>
        <taxon>Dothideomycetes</taxon>
        <taxon>Pleosporomycetidae</taxon>
        <taxon>Pleosporales</taxon>
        <taxon>Massarineae</taxon>
        <taxon>Didymosphaeriaceae</taxon>
        <taxon>Pseudopithomyces</taxon>
    </lineage>
</organism>